<evidence type="ECO:0000256" key="1">
    <source>
        <dbReference type="SAM" id="MobiDB-lite"/>
    </source>
</evidence>
<feature type="region of interest" description="Disordered" evidence="1">
    <location>
        <begin position="74"/>
        <end position="95"/>
    </location>
</feature>
<reference evidence="2" key="1">
    <citation type="journal article" date="2022" name="Plant J.">
        <title>Strategies of tolerance reflected in two North American maple genomes.</title>
        <authorList>
            <person name="McEvoy S.L."/>
            <person name="Sezen U.U."/>
            <person name="Trouern-Trend A."/>
            <person name="McMahon S.M."/>
            <person name="Schaberg P.G."/>
            <person name="Yang J."/>
            <person name="Wegrzyn J.L."/>
            <person name="Swenson N.G."/>
        </authorList>
    </citation>
    <scope>NUCLEOTIDE SEQUENCE</scope>
    <source>
        <strain evidence="2">91603</strain>
    </source>
</reference>
<evidence type="ECO:0000313" key="2">
    <source>
        <dbReference type="EMBL" id="KAI9161380.1"/>
    </source>
</evidence>
<comment type="caution">
    <text evidence="2">The sequence shown here is derived from an EMBL/GenBank/DDBJ whole genome shotgun (WGS) entry which is preliminary data.</text>
</comment>
<feature type="compositionally biased region" description="Low complexity" evidence="1">
    <location>
        <begin position="76"/>
        <end position="95"/>
    </location>
</feature>
<dbReference type="Proteomes" id="UP001064489">
    <property type="component" value="Chromosome 2"/>
</dbReference>
<evidence type="ECO:0000313" key="3">
    <source>
        <dbReference type="Proteomes" id="UP001064489"/>
    </source>
</evidence>
<protein>
    <submittedName>
        <fullName evidence="2">Uncharacterized protein</fullName>
    </submittedName>
</protein>
<reference evidence="2" key="2">
    <citation type="submission" date="2023-02" db="EMBL/GenBank/DDBJ databases">
        <authorList>
            <person name="Swenson N.G."/>
            <person name="Wegrzyn J.L."/>
            <person name="Mcevoy S.L."/>
        </authorList>
    </citation>
    <scope>NUCLEOTIDE SEQUENCE</scope>
    <source>
        <strain evidence="2">91603</strain>
        <tissue evidence="2">Leaf</tissue>
    </source>
</reference>
<dbReference type="EMBL" id="JAJSOW010000106">
    <property type="protein sequence ID" value="KAI9161380.1"/>
    <property type="molecule type" value="Genomic_DNA"/>
</dbReference>
<name>A0AAD5NI57_ACENE</name>
<organism evidence="2 3">
    <name type="scientific">Acer negundo</name>
    <name type="common">Box elder</name>
    <dbReference type="NCBI Taxonomy" id="4023"/>
    <lineage>
        <taxon>Eukaryota</taxon>
        <taxon>Viridiplantae</taxon>
        <taxon>Streptophyta</taxon>
        <taxon>Embryophyta</taxon>
        <taxon>Tracheophyta</taxon>
        <taxon>Spermatophyta</taxon>
        <taxon>Magnoliopsida</taxon>
        <taxon>eudicotyledons</taxon>
        <taxon>Gunneridae</taxon>
        <taxon>Pentapetalae</taxon>
        <taxon>rosids</taxon>
        <taxon>malvids</taxon>
        <taxon>Sapindales</taxon>
        <taxon>Sapindaceae</taxon>
        <taxon>Hippocastanoideae</taxon>
        <taxon>Acereae</taxon>
        <taxon>Acer</taxon>
    </lineage>
</organism>
<proteinExistence type="predicted"/>
<keyword evidence="3" id="KW-1185">Reference proteome</keyword>
<dbReference type="AlphaFoldDB" id="A0AAD5NI57"/>
<accession>A0AAD5NI57</accession>
<gene>
    <name evidence="2" type="ORF">LWI28_016827</name>
</gene>
<sequence length="175" mass="19361">MVSTPGGQAHQMMRMEISVVLRYDIRCRISSEEDIPISMQGLIIITNNSPSSPSAEVNSFPMVMVRKIGSSRAERSSSSYETSSSGLSEDSSTRSVFEAQELDDAAEPEVLQPGLDGYNEGYNSEEFFQHEMDHTRFAINHVKVNIIIEVEIAQLATEFLLPDSVGLRMPRAGSK</sequence>